<dbReference type="RefSeq" id="XP_043061804.1">
    <property type="nucleotide sequence ID" value="XM_043201700.1"/>
</dbReference>
<gene>
    <name evidence="2" type="ORF">KL928_001345</name>
</gene>
<dbReference type="EMBL" id="JAHLUX010000002">
    <property type="protein sequence ID" value="KAG7821261.1"/>
    <property type="molecule type" value="Genomic_DNA"/>
</dbReference>
<evidence type="ECO:0000313" key="2">
    <source>
        <dbReference type="EMBL" id="KAG7821261.1"/>
    </source>
</evidence>
<dbReference type="Pfam" id="PF12326">
    <property type="entry name" value="EOS1"/>
    <property type="match status" value="1"/>
</dbReference>
<evidence type="ECO:0000256" key="1">
    <source>
        <dbReference type="SAM" id="MobiDB-lite"/>
    </source>
</evidence>
<proteinExistence type="predicted"/>
<comment type="caution">
    <text evidence="2">The sequence shown here is derived from an EMBL/GenBank/DDBJ whole genome shotgun (WGS) entry which is preliminary data.</text>
</comment>
<organism evidence="2 3">
    <name type="scientific">Pichia angusta</name>
    <name type="common">Yeast</name>
    <name type="synonym">Hansenula polymorpha</name>
    <dbReference type="NCBI Taxonomy" id="870730"/>
    <lineage>
        <taxon>Eukaryota</taxon>
        <taxon>Fungi</taxon>
        <taxon>Dikarya</taxon>
        <taxon>Ascomycota</taxon>
        <taxon>Saccharomycotina</taxon>
        <taxon>Pichiomycetes</taxon>
        <taxon>Pichiales</taxon>
        <taxon>Pichiaceae</taxon>
        <taxon>Ogataea</taxon>
    </lineage>
</organism>
<evidence type="ECO:0000313" key="3">
    <source>
        <dbReference type="Proteomes" id="UP001196530"/>
    </source>
</evidence>
<dbReference type="Proteomes" id="UP001196530">
    <property type="component" value="Unassembled WGS sequence"/>
</dbReference>
<name>A0AAN6DLK8_PICAN</name>
<feature type="region of interest" description="Disordered" evidence="1">
    <location>
        <begin position="1"/>
        <end position="23"/>
    </location>
</feature>
<dbReference type="GeneID" id="66125396"/>
<dbReference type="GO" id="GO:0034599">
    <property type="term" value="P:cellular response to oxidative stress"/>
    <property type="evidence" value="ECO:0007669"/>
    <property type="project" value="InterPro"/>
</dbReference>
<accession>A0AAN6DLK8</accession>
<protein>
    <submittedName>
        <fullName evidence="2">Uncharacterized protein</fullName>
    </submittedName>
</protein>
<dbReference type="AlphaFoldDB" id="A0AAN6DLK8"/>
<dbReference type="InterPro" id="IPR021100">
    <property type="entry name" value="N-glycosylation_EOS1"/>
</dbReference>
<reference evidence="2" key="1">
    <citation type="journal article" date="2021" name="G3 (Bethesda)">
        <title>Genomic diversity, chromosomal rearrangements, and interspecies hybridization in the ogataea polymorpha species complex.</title>
        <authorList>
            <person name="Hanson S.J."/>
            <person name="Cinneide E.O."/>
            <person name="Salzberg L.I."/>
            <person name="Wolfe K.H."/>
            <person name="McGowan J."/>
            <person name="Fitzpatrick D.A."/>
            <person name="Matlin K."/>
        </authorList>
    </citation>
    <scope>NUCLEOTIDE SEQUENCE</scope>
    <source>
        <strain evidence="2">61-244</strain>
    </source>
</reference>
<dbReference type="PANTHER" id="PTHR28147:SF1">
    <property type="entry name" value="N-GLYCOSYLATION PROTEIN EOS1"/>
    <property type="match status" value="1"/>
</dbReference>
<dbReference type="GO" id="GO:0005789">
    <property type="term" value="C:endoplasmic reticulum membrane"/>
    <property type="evidence" value="ECO:0007669"/>
    <property type="project" value="InterPro"/>
</dbReference>
<sequence length="326" mass="36550">MDVFDTDSDYANHPPPTDSEAEYEPLPVYVSSSTSLATMSNRSGRPPSNMLHSRNDSRETLLENEDLVNQVILFGISSTATTDLNRQRNSLKELGLKRLSPREHIAVAICRDFSLLVIIKNLAVLWHSWYTMMYDEPFQINVTSVRASEFFLAGIWCMVSGFLSYSILDGLMVRWIVMPDPAGPDPAAGSRDGKRFVELPALGYFSYSTQIPLAPKIFSSILINYGRPYPRKGHQRQGQGRRKYLSQFSLTPDRTRTHILRRRAQNGRENLRQGRPVPQHADAPAKRNTGDGGDQGAHRHDHWVEIAAAGPLQHQAQAGDRLVPGS</sequence>
<dbReference type="PANTHER" id="PTHR28147">
    <property type="entry name" value="N-GLYCOSYLATION PROTEIN EOS1"/>
    <property type="match status" value="1"/>
</dbReference>
<feature type="region of interest" description="Disordered" evidence="1">
    <location>
        <begin position="263"/>
        <end position="298"/>
    </location>
</feature>
<dbReference type="GO" id="GO:0006487">
    <property type="term" value="P:protein N-linked glycosylation"/>
    <property type="evidence" value="ECO:0007669"/>
    <property type="project" value="TreeGrafter"/>
</dbReference>